<dbReference type="EC" id="3.4.16.4" evidence="4"/>
<proteinExistence type="inferred from homology"/>
<keyword evidence="4" id="KW-0121">Carboxypeptidase</keyword>
<dbReference type="AlphaFoldDB" id="A0A5C1DCH2"/>
<dbReference type="PANTHER" id="PTHR30023:SF0">
    <property type="entry name" value="PENICILLIN-SENSITIVE CARBOXYPEPTIDASE A"/>
    <property type="match status" value="1"/>
</dbReference>
<keyword evidence="3" id="KW-0732">Signal</keyword>
<dbReference type="Proteomes" id="UP000322079">
    <property type="component" value="Chromosome"/>
</dbReference>
<dbReference type="GO" id="GO:0006508">
    <property type="term" value="P:proteolysis"/>
    <property type="evidence" value="ECO:0007669"/>
    <property type="project" value="InterPro"/>
</dbReference>
<dbReference type="GO" id="GO:0000270">
    <property type="term" value="P:peptidoglycan metabolic process"/>
    <property type="evidence" value="ECO:0007669"/>
    <property type="project" value="TreeGrafter"/>
</dbReference>
<dbReference type="KEGG" id="chrm:FYK34_01255"/>
<protein>
    <submittedName>
        <fullName evidence="4">D-alanyl-D-alanine carboxypeptidase/D-alanyl-D-alanine-endopeptidase</fullName>
        <ecNumber evidence="4">3.4.16.4</ecNumber>
    </submittedName>
</protein>
<keyword evidence="2 4" id="KW-0378">Hydrolase</keyword>
<dbReference type="Pfam" id="PF02113">
    <property type="entry name" value="Peptidase_S13"/>
    <property type="match status" value="1"/>
</dbReference>
<dbReference type="GO" id="GO:0009002">
    <property type="term" value="F:serine-type D-Ala-D-Ala carboxypeptidase activity"/>
    <property type="evidence" value="ECO:0007669"/>
    <property type="project" value="UniProtKB-EC"/>
</dbReference>
<dbReference type="Gene3D" id="3.40.710.10">
    <property type="entry name" value="DD-peptidase/beta-lactamase superfamily"/>
    <property type="match status" value="2"/>
</dbReference>
<feature type="chain" id="PRO_5022702877" evidence="3">
    <location>
        <begin position="22"/>
        <end position="465"/>
    </location>
</feature>
<dbReference type="NCBIfam" id="TIGR00666">
    <property type="entry name" value="PBP4"/>
    <property type="match status" value="1"/>
</dbReference>
<sequence length="465" mass="49659">MKMMKTWAALWLAGLCAQAGALDLHGLQPDEVAVWAAPVEGGGPVIRHRAEAPVNPASTMKLLTGWAALNLLGPDYRWKTSLLSGAPVENGVLKGDLYWLGGGDPRFDNGDLLSLLYSLRLRGIRRIEGKLLLDKRAFADVGGADDFDEDAGRAFTVEPDTHLVNLKVAWLTFYHDERGARAVLDPPLAGVTLQAELKPGPDLPCPDPRRFVSIENDGRHVRVSGSLPPACDGQRAYVNVLSHDEFAGQDFAALWHALGGEGPLGMGLGRTPDDARELAARQSQTLAVALSDINKYSNNTMARTLFLTLGREAGGEGSAAAAARAVRETLTRHGMDDVDALTLENGSGLSRRERVTARLLGEVLLDAARGPYAGEFIASLPIAATDGTLKKRFADLGPRLRMKTGTLNEVKALAGYWQAADGQRLAIVAIVNGPRAKASGPALDALVSDLALRFNTEAMRSSAKP</sequence>
<accession>A0A5C1DCH2</accession>
<name>A0A5C1DCH2_9NEIS</name>
<dbReference type="InterPro" id="IPR000667">
    <property type="entry name" value="Peptidase_S13"/>
</dbReference>
<dbReference type="SUPFAM" id="SSF56601">
    <property type="entry name" value="beta-lactamase/transpeptidase-like"/>
    <property type="match status" value="1"/>
</dbReference>
<keyword evidence="4" id="KW-0645">Protease</keyword>
<dbReference type="PRINTS" id="PR00922">
    <property type="entry name" value="DADACBPTASE3"/>
</dbReference>
<organism evidence="4 5">
    <name type="scientific">Chromobacterium paludis</name>
    <dbReference type="NCBI Taxonomy" id="2605945"/>
    <lineage>
        <taxon>Bacteria</taxon>
        <taxon>Pseudomonadati</taxon>
        <taxon>Pseudomonadota</taxon>
        <taxon>Betaproteobacteria</taxon>
        <taxon>Neisseriales</taxon>
        <taxon>Chromobacteriaceae</taxon>
        <taxon>Chromobacterium</taxon>
    </lineage>
</organism>
<evidence type="ECO:0000313" key="5">
    <source>
        <dbReference type="Proteomes" id="UP000322079"/>
    </source>
</evidence>
<evidence type="ECO:0000313" key="4">
    <source>
        <dbReference type="EMBL" id="QEL54300.1"/>
    </source>
</evidence>
<gene>
    <name evidence="4" type="primary">dacB</name>
    <name evidence="4" type="ORF">FYK34_01255</name>
</gene>
<evidence type="ECO:0000256" key="1">
    <source>
        <dbReference type="ARBA" id="ARBA00006096"/>
    </source>
</evidence>
<feature type="signal peptide" evidence="3">
    <location>
        <begin position="1"/>
        <end position="21"/>
    </location>
</feature>
<evidence type="ECO:0000256" key="2">
    <source>
        <dbReference type="ARBA" id="ARBA00022801"/>
    </source>
</evidence>
<comment type="similarity">
    <text evidence="1">Belongs to the peptidase S13 family.</text>
</comment>
<keyword evidence="5" id="KW-1185">Reference proteome</keyword>
<dbReference type="EMBL" id="CP043473">
    <property type="protein sequence ID" value="QEL54300.1"/>
    <property type="molecule type" value="Genomic_DNA"/>
</dbReference>
<reference evidence="4 5" key="1">
    <citation type="submission" date="2019-08" db="EMBL/GenBank/DDBJ databases">
        <title>Chromobacterium paludis, a novel bacterium isolated from a Maryland marsh pond.</title>
        <authorList>
            <person name="Blackburn M.B."/>
            <person name="Gundersen-Rindal D.E."/>
        </authorList>
    </citation>
    <scope>NUCLEOTIDE SEQUENCE [LARGE SCALE GENOMIC DNA]</scope>
    <source>
        <strain evidence="5">IIBBL 257-1</strain>
    </source>
</reference>
<dbReference type="PANTHER" id="PTHR30023">
    <property type="entry name" value="D-ALANYL-D-ALANINE CARBOXYPEPTIDASE"/>
    <property type="match status" value="1"/>
</dbReference>
<dbReference type="Gene3D" id="3.50.80.20">
    <property type="entry name" value="D-Ala-D-Ala carboxypeptidase C, peptidase S13"/>
    <property type="match status" value="1"/>
</dbReference>
<evidence type="ECO:0000256" key="3">
    <source>
        <dbReference type="SAM" id="SignalP"/>
    </source>
</evidence>
<dbReference type="InterPro" id="IPR012338">
    <property type="entry name" value="Beta-lactam/transpept-like"/>
</dbReference>